<name>A0ABS1DI21_9PROT</name>
<keyword evidence="7" id="KW-1185">Reference proteome</keyword>
<comment type="similarity">
    <text evidence="1 4">Belongs to the carbohydrate kinase PfkB family.</text>
</comment>
<dbReference type="InterPro" id="IPR002139">
    <property type="entry name" value="Ribo/fructo_kinase"/>
</dbReference>
<dbReference type="Gene3D" id="3.40.1190.20">
    <property type="match status" value="1"/>
</dbReference>
<accession>A0ABS1DI21</accession>
<evidence type="ECO:0000256" key="1">
    <source>
        <dbReference type="ARBA" id="ARBA00010688"/>
    </source>
</evidence>
<dbReference type="InterPro" id="IPR002173">
    <property type="entry name" value="Carboh/pur_kinase_PfkB_CS"/>
</dbReference>
<protein>
    <recommendedName>
        <fullName evidence="5">Carbohydrate kinase PfkB domain-containing protein</fullName>
    </recommendedName>
</protein>
<organism evidence="6 7">
    <name type="scientific">Rhodovibrio sodomensis</name>
    <dbReference type="NCBI Taxonomy" id="1088"/>
    <lineage>
        <taxon>Bacteria</taxon>
        <taxon>Pseudomonadati</taxon>
        <taxon>Pseudomonadota</taxon>
        <taxon>Alphaproteobacteria</taxon>
        <taxon>Rhodospirillales</taxon>
        <taxon>Rhodovibrionaceae</taxon>
        <taxon>Rhodovibrio</taxon>
    </lineage>
</organism>
<dbReference type="InterPro" id="IPR029056">
    <property type="entry name" value="Ribokinase-like"/>
</dbReference>
<dbReference type="PRINTS" id="PR00990">
    <property type="entry name" value="RIBOKINASE"/>
</dbReference>
<dbReference type="Pfam" id="PF00294">
    <property type="entry name" value="PfkB"/>
    <property type="match status" value="1"/>
</dbReference>
<evidence type="ECO:0000256" key="2">
    <source>
        <dbReference type="ARBA" id="ARBA00022679"/>
    </source>
</evidence>
<gene>
    <name evidence="6" type="ORF">CKO28_17985</name>
</gene>
<evidence type="ECO:0000259" key="5">
    <source>
        <dbReference type="Pfam" id="PF00294"/>
    </source>
</evidence>
<comment type="caution">
    <text evidence="6">The sequence shown here is derived from an EMBL/GenBank/DDBJ whole genome shotgun (WGS) entry which is preliminary data.</text>
</comment>
<sequence>MTDGMLLCIGDIDLDRMIAVERLPAFDGKVSGRPLGDWPGGMAANVAMAAQRLGAPTRLLGLVGDDPAGGQVLAGLAGAGVDVSRCRSLAGCATFTSLVFLTDTGEKALVRVETPAFMPDPADITPDVMDGASYVHISYGSPALARAAVDRAAEAGVPVAMDLELADIPAHADALVRLLPRLDLLFVNRSMRAALDELWCPGENGPALVTTLGRDGARYEDGAQSLHAPGIAVTPKDTTGAGDCFAGAFLSARMAGAPVQGALAFANAAAALSTRAFGAQAALPTRPEVDALRARIAAAPPAAPSDNT</sequence>
<evidence type="ECO:0000256" key="4">
    <source>
        <dbReference type="RuleBase" id="RU003704"/>
    </source>
</evidence>
<dbReference type="EMBL" id="NRRL01000067">
    <property type="protein sequence ID" value="MBK1669928.1"/>
    <property type="molecule type" value="Genomic_DNA"/>
</dbReference>
<dbReference type="InterPro" id="IPR011611">
    <property type="entry name" value="PfkB_dom"/>
</dbReference>
<evidence type="ECO:0000256" key="3">
    <source>
        <dbReference type="ARBA" id="ARBA00022777"/>
    </source>
</evidence>
<keyword evidence="3 4" id="KW-0418">Kinase</keyword>
<evidence type="ECO:0000313" key="6">
    <source>
        <dbReference type="EMBL" id="MBK1669928.1"/>
    </source>
</evidence>
<proteinExistence type="inferred from homology"/>
<dbReference type="PANTHER" id="PTHR10584:SF166">
    <property type="entry name" value="RIBOKINASE"/>
    <property type="match status" value="1"/>
</dbReference>
<feature type="domain" description="Carbohydrate kinase PfkB" evidence="5">
    <location>
        <begin position="5"/>
        <end position="286"/>
    </location>
</feature>
<reference evidence="6 7" key="1">
    <citation type="journal article" date="2020" name="Microorganisms">
        <title>Osmotic Adaptation and Compatible Solute Biosynthesis of Phototrophic Bacteria as Revealed from Genome Analyses.</title>
        <authorList>
            <person name="Imhoff J.F."/>
            <person name="Rahn T."/>
            <person name="Kunzel S."/>
            <person name="Keller A."/>
            <person name="Neulinger S.C."/>
        </authorList>
    </citation>
    <scope>NUCLEOTIDE SEQUENCE [LARGE SCALE GENOMIC DNA]</scope>
    <source>
        <strain evidence="6 7">DSM 9895</strain>
    </source>
</reference>
<dbReference type="Proteomes" id="UP001296873">
    <property type="component" value="Unassembled WGS sequence"/>
</dbReference>
<keyword evidence="2 4" id="KW-0808">Transferase</keyword>
<dbReference type="PANTHER" id="PTHR10584">
    <property type="entry name" value="SUGAR KINASE"/>
    <property type="match status" value="1"/>
</dbReference>
<evidence type="ECO:0000313" key="7">
    <source>
        <dbReference type="Proteomes" id="UP001296873"/>
    </source>
</evidence>
<dbReference type="SUPFAM" id="SSF53613">
    <property type="entry name" value="Ribokinase-like"/>
    <property type="match status" value="1"/>
</dbReference>
<dbReference type="PROSITE" id="PS00584">
    <property type="entry name" value="PFKB_KINASES_2"/>
    <property type="match status" value="1"/>
</dbReference>